<accession>A0ACB8ENW1</accession>
<keyword evidence="2" id="KW-1185">Reference proteome</keyword>
<proteinExistence type="predicted"/>
<comment type="caution">
    <text evidence="1">The sequence shown here is derived from an EMBL/GenBank/DDBJ whole genome shotgun (WGS) entry which is preliminary data.</text>
</comment>
<protein>
    <submittedName>
        <fullName evidence="1">Uncharacterized protein</fullName>
    </submittedName>
</protein>
<name>A0ACB8ENW1_9SAUR</name>
<dbReference type="EMBL" id="CM037616">
    <property type="protein sequence ID" value="KAH7994007.1"/>
    <property type="molecule type" value="Genomic_DNA"/>
</dbReference>
<gene>
    <name evidence="1" type="ORF">K3G42_032955</name>
</gene>
<sequence length="113" mass="12679">MQLTACLFCPLYVLPWAFSFPASSTGVRAPSSSVARFKQRLEDRLEAARRFHEDCLNDECAFYMSHVTPFAQPAVQRCKEPVAKMLDAQDTMHFIPISGPQSPLLEAERSSPT</sequence>
<evidence type="ECO:0000313" key="1">
    <source>
        <dbReference type="EMBL" id="KAH7994007.1"/>
    </source>
</evidence>
<evidence type="ECO:0000313" key="2">
    <source>
        <dbReference type="Proteomes" id="UP000827872"/>
    </source>
</evidence>
<dbReference type="Proteomes" id="UP000827872">
    <property type="component" value="Linkage Group LG03"/>
</dbReference>
<reference evidence="1" key="1">
    <citation type="submission" date="2021-08" db="EMBL/GenBank/DDBJ databases">
        <title>The first chromosome-level gecko genome reveals the dynamic sex chromosomes of Neotropical dwarf geckos (Sphaerodactylidae: Sphaerodactylus).</title>
        <authorList>
            <person name="Pinto B.J."/>
            <person name="Keating S.E."/>
            <person name="Gamble T."/>
        </authorList>
    </citation>
    <scope>NUCLEOTIDE SEQUENCE</scope>
    <source>
        <strain evidence="1">TG3544</strain>
    </source>
</reference>
<organism evidence="1 2">
    <name type="scientific">Sphaerodactylus townsendi</name>
    <dbReference type="NCBI Taxonomy" id="933632"/>
    <lineage>
        <taxon>Eukaryota</taxon>
        <taxon>Metazoa</taxon>
        <taxon>Chordata</taxon>
        <taxon>Craniata</taxon>
        <taxon>Vertebrata</taxon>
        <taxon>Euteleostomi</taxon>
        <taxon>Lepidosauria</taxon>
        <taxon>Squamata</taxon>
        <taxon>Bifurcata</taxon>
        <taxon>Gekkota</taxon>
        <taxon>Sphaerodactylidae</taxon>
        <taxon>Sphaerodactylus</taxon>
    </lineage>
</organism>